<dbReference type="AlphaFoldDB" id="A0A397QBJ5"/>
<dbReference type="Pfam" id="PF07681">
    <property type="entry name" value="DoxX"/>
    <property type="match status" value="1"/>
</dbReference>
<feature type="transmembrane region" description="Helical" evidence="5">
    <location>
        <begin position="156"/>
        <end position="179"/>
    </location>
</feature>
<evidence type="ECO:0000256" key="4">
    <source>
        <dbReference type="ARBA" id="ARBA00023136"/>
    </source>
</evidence>
<dbReference type="InterPro" id="IPR032808">
    <property type="entry name" value="DoxX"/>
</dbReference>
<dbReference type="Proteomes" id="UP000266273">
    <property type="component" value="Unassembled WGS sequence"/>
</dbReference>
<evidence type="ECO:0000256" key="5">
    <source>
        <dbReference type="SAM" id="Phobius"/>
    </source>
</evidence>
<name>A0A397QBJ5_9HYPH</name>
<comment type="caution">
    <text evidence="6">The sequence shown here is derived from an EMBL/GenBank/DDBJ whole genome shotgun (WGS) entry which is preliminary data.</text>
</comment>
<proteinExistence type="predicted"/>
<evidence type="ECO:0000256" key="2">
    <source>
        <dbReference type="ARBA" id="ARBA00022692"/>
    </source>
</evidence>
<accession>A0A397QBJ5</accession>
<evidence type="ECO:0000313" key="7">
    <source>
        <dbReference type="Proteomes" id="UP000266273"/>
    </source>
</evidence>
<dbReference type="RefSeq" id="WP_119060478.1">
    <property type="nucleotide sequence ID" value="NZ_QXDF01000001.1"/>
</dbReference>
<keyword evidence="2 5" id="KW-0812">Transmembrane</keyword>
<dbReference type="GO" id="GO:0016020">
    <property type="term" value="C:membrane"/>
    <property type="evidence" value="ECO:0007669"/>
    <property type="project" value="UniProtKB-SubCell"/>
</dbReference>
<evidence type="ECO:0000313" key="6">
    <source>
        <dbReference type="EMBL" id="RIA55591.1"/>
    </source>
</evidence>
<keyword evidence="3 5" id="KW-1133">Transmembrane helix</keyword>
<protein>
    <submittedName>
        <fullName evidence="6">Putative oxidoreductase</fullName>
    </submittedName>
</protein>
<sequence length="184" mass="20231">MSALINLYNGIFWGLQRLLEDWFLGLAARLIFASVLLFYFLNSALTKVGAGFPGSLIPSTGAYAQILPKMTESVGYDISQIAFFPYGLIVWAGTYAEFILPILIVVGLFTRAAALGMIAFIAVMTYVDITAHAVDAETIGSFFDRLPNAPISDQRLMWSFPLLYLVVRGPGAVSLDWIFGKMRS</sequence>
<keyword evidence="4 5" id="KW-0472">Membrane</keyword>
<comment type="subcellular location">
    <subcellularLocation>
        <location evidence="1">Membrane</location>
        <topology evidence="1">Multi-pass membrane protein</topology>
    </subcellularLocation>
</comment>
<feature type="transmembrane region" description="Helical" evidence="5">
    <location>
        <begin position="48"/>
        <end position="66"/>
    </location>
</feature>
<evidence type="ECO:0000256" key="1">
    <source>
        <dbReference type="ARBA" id="ARBA00004141"/>
    </source>
</evidence>
<gene>
    <name evidence="6" type="ORF">BXY53_0661</name>
</gene>
<organism evidence="6 7">
    <name type="scientific">Dichotomicrobium thermohalophilum</name>
    <dbReference type="NCBI Taxonomy" id="933063"/>
    <lineage>
        <taxon>Bacteria</taxon>
        <taxon>Pseudomonadati</taxon>
        <taxon>Pseudomonadota</taxon>
        <taxon>Alphaproteobacteria</taxon>
        <taxon>Hyphomicrobiales</taxon>
        <taxon>Hyphomicrobiaceae</taxon>
        <taxon>Dichotomicrobium</taxon>
    </lineage>
</organism>
<feature type="transmembrane region" description="Helical" evidence="5">
    <location>
        <begin position="103"/>
        <end position="127"/>
    </location>
</feature>
<evidence type="ECO:0000256" key="3">
    <source>
        <dbReference type="ARBA" id="ARBA00022989"/>
    </source>
</evidence>
<keyword evidence="7" id="KW-1185">Reference proteome</keyword>
<feature type="transmembrane region" description="Helical" evidence="5">
    <location>
        <begin position="22"/>
        <end position="41"/>
    </location>
</feature>
<dbReference type="EMBL" id="QXDF01000001">
    <property type="protein sequence ID" value="RIA55591.1"/>
    <property type="molecule type" value="Genomic_DNA"/>
</dbReference>
<reference evidence="6 7" key="1">
    <citation type="submission" date="2018-08" db="EMBL/GenBank/DDBJ databases">
        <title>Genomic Encyclopedia of Archaeal and Bacterial Type Strains, Phase II (KMG-II): from individual species to whole genera.</title>
        <authorList>
            <person name="Goeker M."/>
        </authorList>
    </citation>
    <scope>NUCLEOTIDE SEQUENCE [LARGE SCALE GENOMIC DNA]</scope>
    <source>
        <strain evidence="6 7">DSM 5002</strain>
    </source>
</reference>
<dbReference type="OrthoDB" id="121744at2"/>